<evidence type="ECO:0000256" key="5">
    <source>
        <dbReference type="ARBA" id="ARBA00022692"/>
    </source>
</evidence>
<keyword evidence="3" id="KW-1003">Cell membrane</keyword>
<keyword evidence="11" id="KW-1185">Reference proteome</keyword>
<dbReference type="InterPro" id="IPR018076">
    <property type="entry name" value="T2SS_GspF_dom"/>
</dbReference>
<evidence type="ECO:0000313" key="10">
    <source>
        <dbReference type="EMBL" id="ANO52096.1"/>
    </source>
</evidence>
<keyword evidence="6 8" id="KW-1133">Transmembrane helix</keyword>
<dbReference type="InterPro" id="IPR042094">
    <property type="entry name" value="T2SS_GspF_sf"/>
</dbReference>
<dbReference type="AlphaFoldDB" id="A0A193LHW9"/>
<dbReference type="FunFam" id="1.20.81.30:FF:000001">
    <property type="entry name" value="Type II secretion system protein F"/>
    <property type="match status" value="2"/>
</dbReference>
<evidence type="ECO:0000259" key="9">
    <source>
        <dbReference type="Pfam" id="PF00482"/>
    </source>
</evidence>
<dbReference type="InterPro" id="IPR003004">
    <property type="entry name" value="GspF/PilC"/>
</dbReference>
<evidence type="ECO:0000256" key="6">
    <source>
        <dbReference type="ARBA" id="ARBA00022989"/>
    </source>
</evidence>
<keyword evidence="5 8" id="KW-0812">Transmembrane</keyword>
<feature type="transmembrane region" description="Helical" evidence="8">
    <location>
        <begin position="175"/>
        <end position="198"/>
    </location>
</feature>
<keyword evidence="7 8" id="KW-0472">Membrane</keyword>
<evidence type="ECO:0000256" key="4">
    <source>
        <dbReference type="ARBA" id="ARBA00022519"/>
    </source>
</evidence>
<evidence type="ECO:0000256" key="7">
    <source>
        <dbReference type="ARBA" id="ARBA00023136"/>
    </source>
</evidence>
<dbReference type="GO" id="GO:0005886">
    <property type="term" value="C:plasma membrane"/>
    <property type="evidence" value="ECO:0007669"/>
    <property type="project" value="UniProtKB-SubCell"/>
</dbReference>
<organism evidence="10 11">
    <name type="scientific">Woeseia oceani</name>
    <dbReference type="NCBI Taxonomy" id="1548547"/>
    <lineage>
        <taxon>Bacteria</taxon>
        <taxon>Pseudomonadati</taxon>
        <taxon>Pseudomonadota</taxon>
        <taxon>Gammaproteobacteria</taxon>
        <taxon>Woeseiales</taxon>
        <taxon>Woeseiaceae</taxon>
        <taxon>Woeseia</taxon>
    </lineage>
</organism>
<dbReference type="PANTHER" id="PTHR30012">
    <property type="entry name" value="GENERAL SECRETION PATHWAY PROTEIN"/>
    <property type="match status" value="1"/>
</dbReference>
<feature type="domain" description="Type II secretion system protein GspF" evidence="9">
    <location>
        <begin position="73"/>
        <end position="196"/>
    </location>
</feature>
<feature type="transmembrane region" description="Helical" evidence="8">
    <location>
        <begin position="379"/>
        <end position="400"/>
    </location>
</feature>
<dbReference type="KEGG" id="woc:BA177_13610"/>
<protein>
    <recommendedName>
        <fullName evidence="9">Type II secretion system protein GspF domain-containing protein</fullName>
    </recommendedName>
</protein>
<reference evidence="10 11" key="1">
    <citation type="submission" date="2016-06" db="EMBL/GenBank/DDBJ databases">
        <title>Complete genome sequence of a deep-branching marine Gamma Proteobacterium Woeseia oceani type strain XK5.</title>
        <authorList>
            <person name="Mu D."/>
            <person name="Du Z."/>
        </authorList>
    </citation>
    <scope>NUCLEOTIDE SEQUENCE [LARGE SCALE GENOMIC DNA]</scope>
    <source>
        <strain evidence="10 11">XK5</strain>
    </source>
</reference>
<dbReference type="RefSeq" id="WP_068617089.1">
    <property type="nucleotide sequence ID" value="NZ_CP016268.1"/>
</dbReference>
<dbReference type="Proteomes" id="UP000092695">
    <property type="component" value="Chromosome"/>
</dbReference>
<comment type="subcellular location">
    <subcellularLocation>
        <location evidence="1">Cell inner membrane</location>
        <topology evidence="1">Multi-pass membrane protein</topology>
    </subcellularLocation>
</comment>
<evidence type="ECO:0000256" key="3">
    <source>
        <dbReference type="ARBA" id="ARBA00022475"/>
    </source>
</evidence>
<dbReference type="EMBL" id="CP016268">
    <property type="protein sequence ID" value="ANO52096.1"/>
    <property type="molecule type" value="Genomic_DNA"/>
</dbReference>
<evidence type="ECO:0000256" key="8">
    <source>
        <dbReference type="SAM" id="Phobius"/>
    </source>
</evidence>
<evidence type="ECO:0000256" key="1">
    <source>
        <dbReference type="ARBA" id="ARBA00004429"/>
    </source>
</evidence>
<name>A0A193LHW9_9GAMM</name>
<dbReference type="PRINTS" id="PR00812">
    <property type="entry name" value="BCTERIALGSPF"/>
</dbReference>
<comment type="similarity">
    <text evidence="2">Belongs to the GSP F family.</text>
</comment>
<gene>
    <name evidence="10" type="ORF">BA177_13610</name>
</gene>
<dbReference type="GO" id="GO:0015628">
    <property type="term" value="P:protein secretion by the type II secretion system"/>
    <property type="evidence" value="ECO:0007669"/>
    <property type="project" value="TreeGrafter"/>
</dbReference>
<evidence type="ECO:0000256" key="2">
    <source>
        <dbReference type="ARBA" id="ARBA00005745"/>
    </source>
</evidence>
<keyword evidence="4" id="KW-0997">Cell inner membrane</keyword>
<feature type="domain" description="Type II secretion system protein GspF" evidence="9">
    <location>
        <begin position="277"/>
        <end position="398"/>
    </location>
</feature>
<feature type="transmembrane region" description="Helical" evidence="8">
    <location>
        <begin position="227"/>
        <end position="246"/>
    </location>
</feature>
<dbReference type="OrthoDB" id="9805682at2"/>
<accession>A0A193LHW9</accession>
<dbReference type="Gene3D" id="1.20.81.30">
    <property type="entry name" value="Type II secretion system (T2SS), domain F"/>
    <property type="match status" value="2"/>
</dbReference>
<dbReference type="STRING" id="1548547.BA177_13610"/>
<proteinExistence type="inferred from homology"/>
<dbReference type="Pfam" id="PF00482">
    <property type="entry name" value="T2SSF"/>
    <property type="match status" value="2"/>
</dbReference>
<evidence type="ECO:0000313" key="11">
    <source>
        <dbReference type="Proteomes" id="UP000092695"/>
    </source>
</evidence>
<dbReference type="PANTHER" id="PTHR30012:SF4">
    <property type="entry name" value="MSHA BIOGENESIS PROTEIN MSHG"/>
    <property type="match status" value="1"/>
</dbReference>
<sequence length="409" mass="44362">MVDFVYKGRSSRGELVSGRLSGSSAEAVAARLINTGVTPVEIRNADQKTGMTVGELWRRLGGGRPTTKDLVLFCRQMHTITRTGLPLLKGIHGLMDTTHNEVLKSALVEIIGSLESGRSLSQSLARHPKIFSPLFISIVEIGESTGTMDTAFLRLYEYLSTDEDIRKRVRSAIRYPLIVVAAIAVAMGIITLFVIPAFEPIFRQLGDNIPLPTRIITGVSSFVANQWSLLLTIIAVLTAVVARWVNTPAGRMTWDRYKLGLPIVGVIMRNAALARVTRSLAVALEAGLPINQTLRSIAGSVGNVFLAGKLDELLAGVERGESLSVTARNTALFTPLILQMIALGEETGALPELLNESADFYKREVDYDLENLSAALEPILIITVGAMVLVLALGVFLPMWDMVARTRAG</sequence>